<dbReference type="Gene3D" id="3.90.25.10">
    <property type="entry name" value="UDP-galactose 4-epimerase, domain 1"/>
    <property type="match status" value="1"/>
</dbReference>
<dbReference type="AlphaFoldDB" id="A0AAV9PAJ7"/>
<dbReference type="Gene3D" id="3.40.50.720">
    <property type="entry name" value="NAD(P)-binding Rossmann-like Domain"/>
    <property type="match status" value="1"/>
</dbReference>
<dbReference type="PANTHER" id="PTHR47706:SF1">
    <property type="entry name" value="CIPA-LIKE, PUTATIVE (AFU_ORTHOLOGUE AFUA_1G12460)-RELATED"/>
    <property type="match status" value="1"/>
</dbReference>
<dbReference type="Proteomes" id="UP001337655">
    <property type="component" value="Unassembled WGS sequence"/>
</dbReference>
<dbReference type="InterPro" id="IPR051609">
    <property type="entry name" value="NmrA/Isoflavone_reductase-like"/>
</dbReference>
<dbReference type="CDD" id="cd05259">
    <property type="entry name" value="PCBER_SDR_a"/>
    <property type="match status" value="1"/>
</dbReference>
<dbReference type="InterPro" id="IPR036291">
    <property type="entry name" value="NAD(P)-bd_dom_sf"/>
</dbReference>
<evidence type="ECO:0000256" key="2">
    <source>
        <dbReference type="ARBA" id="ARBA00023002"/>
    </source>
</evidence>
<accession>A0AAV9PAJ7</accession>
<comment type="caution">
    <text evidence="4">The sequence shown here is derived from an EMBL/GenBank/DDBJ whole genome shotgun (WGS) entry which is preliminary data.</text>
</comment>
<evidence type="ECO:0000259" key="3">
    <source>
        <dbReference type="Pfam" id="PF05368"/>
    </source>
</evidence>
<dbReference type="Pfam" id="PF05368">
    <property type="entry name" value="NmrA"/>
    <property type="match status" value="1"/>
</dbReference>
<dbReference type="InterPro" id="IPR045312">
    <property type="entry name" value="PCBER-like"/>
</dbReference>
<dbReference type="GeneID" id="89927227"/>
<name>A0AAV9PAJ7_9PEZI</name>
<sequence length="343" mass="37734">MAVRIRTSEWISGCLISLTATDYASRRKATEVAAYTIHPPSIPKMSSIKSVALAGGSGIIGTAVLKALTEAGFMVTVLTRKYNSHTFPPSVKIAEIDYNDAETLAAALQGQDAVVSAVGYAAIKAQEVLFDAAIKRGVQRVIPSEYGGDPDCAAVRQLPVFAQKVEVESKLKQQIQGTSTTYTLVCNNEFFDWDLDHKFGVDLQAKKMEVFDRGDVPFTATPLEFVAKGVVGVLQHPSETANRVVRLHGKKMTQNRLLQVIQHCGSVDGWEISHASTADREREGYEVLQKQPNNFMGWAIPFLQCAIWGRKFGGDFSQNNDNELLGLKELDDDEIKEIVRSRL</sequence>
<keyword evidence="1" id="KW-0521">NADP</keyword>
<dbReference type="GO" id="GO:0016491">
    <property type="term" value="F:oxidoreductase activity"/>
    <property type="evidence" value="ECO:0007669"/>
    <property type="project" value="UniProtKB-KW"/>
</dbReference>
<dbReference type="PANTHER" id="PTHR47706">
    <property type="entry name" value="NMRA-LIKE FAMILY PROTEIN"/>
    <property type="match status" value="1"/>
</dbReference>
<reference evidence="4 5" key="1">
    <citation type="submission" date="2023-08" db="EMBL/GenBank/DDBJ databases">
        <title>Black Yeasts Isolated from many extreme environments.</title>
        <authorList>
            <person name="Coleine C."/>
            <person name="Stajich J.E."/>
            <person name="Selbmann L."/>
        </authorList>
    </citation>
    <scope>NUCLEOTIDE SEQUENCE [LARGE SCALE GENOMIC DNA]</scope>
    <source>
        <strain evidence="4 5">CCFEE 5935</strain>
    </source>
</reference>
<keyword evidence="2" id="KW-0560">Oxidoreductase</keyword>
<evidence type="ECO:0000313" key="5">
    <source>
        <dbReference type="Proteomes" id="UP001337655"/>
    </source>
</evidence>
<feature type="domain" description="NmrA-like" evidence="3">
    <location>
        <begin position="49"/>
        <end position="261"/>
    </location>
</feature>
<dbReference type="RefSeq" id="XP_064659254.1">
    <property type="nucleotide sequence ID" value="XM_064803129.1"/>
</dbReference>
<dbReference type="InterPro" id="IPR008030">
    <property type="entry name" value="NmrA-like"/>
</dbReference>
<gene>
    <name evidence="4" type="ORF">LTR77_005886</name>
</gene>
<protein>
    <recommendedName>
        <fullName evidence="3">NmrA-like domain-containing protein</fullName>
    </recommendedName>
</protein>
<evidence type="ECO:0000256" key="1">
    <source>
        <dbReference type="ARBA" id="ARBA00022857"/>
    </source>
</evidence>
<evidence type="ECO:0000313" key="4">
    <source>
        <dbReference type="EMBL" id="KAK5169908.1"/>
    </source>
</evidence>
<proteinExistence type="predicted"/>
<dbReference type="SUPFAM" id="SSF51735">
    <property type="entry name" value="NAD(P)-binding Rossmann-fold domains"/>
    <property type="match status" value="1"/>
</dbReference>
<dbReference type="EMBL" id="JAVRRT010000008">
    <property type="protein sequence ID" value="KAK5169908.1"/>
    <property type="molecule type" value="Genomic_DNA"/>
</dbReference>
<keyword evidence="5" id="KW-1185">Reference proteome</keyword>
<organism evidence="4 5">
    <name type="scientific">Saxophila tyrrhenica</name>
    <dbReference type="NCBI Taxonomy" id="1690608"/>
    <lineage>
        <taxon>Eukaryota</taxon>
        <taxon>Fungi</taxon>
        <taxon>Dikarya</taxon>
        <taxon>Ascomycota</taxon>
        <taxon>Pezizomycotina</taxon>
        <taxon>Dothideomycetes</taxon>
        <taxon>Dothideomycetidae</taxon>
        <taxon>Mycosphaerellales</taxon>
        <taxon>Extremaceae</taxon>
        <taxon>Saxophila</taxon>
    </lineage>
</organism>